<feature type="transmembrane region" description="Helical" evidence="9">
    <location>
        <begin position="12"/>
        <end position="30"/>
    </location>
</feature>
<keyword evidence="9" id="KW-0472">Membrane</keyword>
<keyword evidence="6" id="KW-0902">Two-component regulatory system</keyword>
<keyword evidence="9" id="KW-1133">Transmembrane helix</keyword>
<dbReference type="InterPro" id="IPR003018">
    <property type="entry name" value="GAF"/>
</dbReference>
<dbReference type="Gene3D" id="6.10.340.10">
    <property type="match status" value="1"/>
</dbReference>
<name>A0A4R1LTQ6_9SPHI</name>
<feature type="modified residue" description="4-aspartylphosphate" evidence="7">
    <location>
        <position position="1130"/>
    </location>
</feature>
<evidence type="ECO:0000259" key="10">
    <source>
        <dbReference type="PROSITE" id="PS50109"/>
    </source>
</evidence>
<evidence type="ECO:0000313" key="12">
    <source>
        <dbReference type="EMBL" id="TCK82708.1"/>
    </source>
</evidence>
<dbReference type="FunFam" id="3.30.565.10:FF:000010">
    <property type="entry name" value="Sensor histidine kinase RcsC"/>
    <property type="match status" value="1"/>
</dbReference>
<dbReference type="InterPro" id="IPR013587">
    <property type="entry name" value="Nitrate/nitrite_sensing"/>
</dbReference>
<dbReference type="PRINTS" id="PR00344">
    <property type="entry name" value="BCTRLSENSOR"/>
</dbReference>
<dbReference type="PROSITE" id="PS50110">
    <property type="entry name" value="RESPONSE_REGULATORY"/>
    <property type="match status" value="3"/>
</dbReference>
<dbReference type="OrthoDB" id="9811889at2"/>
<dbReference type="InterPro" id="IPR029016">
    <property type="entry name" value="GAF-like_dom_sf"/>
</dbReference>
<evidence type="ECO:0000259" key="11">
    <source>
        <dbReference type="PROSITE" id="PS50110"/>
    </source>
</evidence>
<keyword evidence="4" id="KW-0808">Transferase</keyword>
<dbReference type="PROSITE" id="PS50109">
    <property type="entry name" value="HIS_KIN"/>
    <property type="match status" value="1"/>
</dbReference>
<dbReference type="SUPFAM" id="SSF55781">
    <property type="entry name" value="GAF domain-like"/>
    <property type="match status" value="1"/>
</dbReference>
<evidence type="ECO:0000256" key="8">
    <source>
        <dbReference type="SAM" id="Coils"/>
    </source>
</evidence>
<keyword evidence="3 7" id="KW-0597">Phosphoprotein</keyword>
<dbReference type="CDD" id="cd00082">
    <property type="entry name" value="HisKA"/>
    <property type="match status" value="1"/>
</dbReference>
<dbReference type="RefSeq" id="WP_132222773.1">
    <property type="nucleotide sequence ID" value="NZ_SMGO01000002.1"/>
</dbReference>
<sequence>MRKLFNKIPLHLKLLFSAVIPLLALFYYFYIIQAEKQIRITSTDNFITRLNSTIATNNLIDELQQERRFSLSFILKRENNSNINGQRERSDIAFSELEKLSNDGFTDDYKKFTFIDELGEWRRRVDSDSITANEILSNYQLLIDRLQGIVNIRTDNPLLIQRSNNKLEASAALSEMTNLIALMRLEIYLKLINNPSITPSLLDFQKNYALFKSYEYELLTNGDKEIVNNYNKLRESSVLNPTLNFFDTITETNEIENPIDAEEWWRTSAAGMDALKNMHQGILTNIQTDTLQMYQDNIQEQRTLLIALILIALLISIIIFFAIKSTTEQINKLKKEAYRIALGETGIDLPPYPNDALGRLAQSFIQIDKNNIKIAKAAEEIGKNNFNTEFNARGEKDKLGQSILKMNESLKSFSASKENEIWIQTGLSTINSVLIGRKNLEETCSAVLASLVNYLNADIGTLYLHNYTDTLELQCSYAAINNNLIPKVIRLGQNRLGTAAKNMKPIIIDHVPEDYLAIGSSMGKSQPTHLFLIPLVQNGQVEGIMEIASFVSFHNASVDFIKQVAVNIASTFQSMKSRVRLQELLEETQTQTEELQTQHSELENLNTELEAQTQKLQASEEELKVQQEELLQANQELEERSNLLEDRNHLIIERNLEIQKKAEELELSTRYKSEFLANMSHELRTPLNSILLLSRLLSENGTNNLSPDQVEYAEVIQTSGKGLLSLIDEILDLSKIEAGKMSVEFKLEKIDEIVLRMRSLFGEMAKEKQLDLQFSVSGSTPRSITTDRSRLEQILKNLLSNALKFTAKGYIQLRIEPNTADPDFIDVIVKDTGIGIAPEKQEHIFGAFQQADGSTRRKYGGTGLGLAISRELARLLGGTLTLKSKVGTGSEFTLTIPIDINKLSQNRKSGITAVPDVKPVDTIIREEIDEGEGEQTYIASVIPEEIPDDRDKIKKGDNVILIIEDDPSFAKSLLSFTRKKGYKGLVAVRGDYGVELAFKYNPQAILLDLQLPIKDGWQVMSELKENPSTRHIPVHMMSSYEIKKESLRKGAIDFINKPVAFEQMNEIFIKLEKALSKGPKKVLIIEENPKHAQALSQYLDSFNVKAEIKENIQDGVSALQGDKIDCVILDMGIPDEEGYKTLETIKDNPGLENLPIIIFTGKNLSRIEEQKIKQYADSIVVKTAHSYQRILDEVTLFLHLIEENKVAEGKTKPSRKTGRFNEILEGKTVLIADDDIRNIFSLTKALESNNMKVLSANDGKEALEILEAHQDEVDIILMDMMMPELDGYETTTRIRKNPKMANLPILAVTAKAMIGDREKCIRAGASDYISKPVDIDQLISLLRVWLYN</sequence>
<dbReference type="SUPFAM" id="SSF55874">
    <property type="entry name" value="ATPase domain of HSP90 chaperone/DNA topoisomerase II/histidine kinase"/>
    <property type="match status" value="1"/>
</dbReference>
<evidence type="ECO:0000313" key="13">
    <source>
        <dbReference type="Proteomes" id="UP000294616"/>
    </source>
</evidence>
<dbReference type="Gene3D" id="3.30.450.40">
    <property type="match status" value="1"/>
</dbReference>
<proteinExistence type="predicted"/>
<keyword evidence="8" id="KW-0175">Coiled coil</keyword>
<dbReference type="PANTHER" id="PTHR45339">
    <property type="entry name" value="HYBRID SIGNAL TRANSDUCTION HISTIDINE KINASE J"/>
    <property type="match status" value="1"/>
</dbReference>
<dbReference type="CDD" id="cd16922">
    <property type="entry name" value="HATPase_EvgS-ArcB-TorS-like"/>
    <property type="match status" value="1"/>
</dbReference>
<evidence type="ECO:0000256" key="6">
    <source>
        <dbReference type="ARBA" id="ARBA00023012"/>
    </source>
</evidence>
<dbReference type="Gene3D" id="1.10.287.130">
    <property type="match status" value="1"/>
</dbReference>
<dbReference type="SMART" id="SM00388">
    <property type="entry name" value="HisKA"/>
    <property type="match status" value="1"/>
</dbReference>
<dbReference type="InterPro" id="IPR003661">
    <property type="entry name" value="HisK_dim/P_dom"/>
</dbReference>
<feature type="domain" description="Response regulatory" evidence="11">
    <location>
        <begin position="1228"/>
        <end position="1346"/>
    </location>
</feature>
<dbReference type="CDD" id="cd00156">
    <property type="entry name" value="REC"/>
    <property type="match status" value="1"/>
</dbReference>
<evidence type="ECO:0000256" key="5">
    <source>
        <dbReference type="ARBA" id="ARBA00022777"/>
    </source>
</evidence>
<feature type="modified residue" description="4-aspartylphosphate" evidence="7">
    <location>
        <position position="1279"/>
    </location>
</feature>
<dbReference type="InterPro" id="IPR001789">
    <property type="entry name" value="Sig_transdc_resp-reg_receiver"/>
</dbReference>
<reference evidence="12 13" key="1">
    <citation type="submission" date="2019-03" db="EMBL/GenBank/DDBJ databases">
        <title>Genomic Encyclopedia of Archaeal and Bacterial Type Strains, Phase II (KMG-II): from individual species to whole genera.</title>
        <authorList>
            <person name="Goeker M."/>
        </authorList>
    </citation>
    <scope>NUCLEOTIDE SEQUENCE [LARGE SCALE GENOMIC DNA]</scope>
    <source>
        <strain evidence="12 13">DSM 22554</strain>
    </source>
</reference>
<feature type="transmembrane region" description="Helical" evidence="9">
    <location>
        <begin position="303"/>
        <end position="323"/>
    </location>
</feature>
<dbReference type="EMBL" id="SMGO01000002">
    <property type="protein sequence ID" value="TCK82708.1"/>
    <property type="molecule type" value="Genomic_DNA"/>
</dbReference>
<organism evidence="12 13">
    <name type="scientific">Albibacterium bauzanense</name>
    <dbReference type="NCBI Taxonomy" id="653929"/>
    <lineage>
        <taxon>Bacteria</taxon>
        <taxon>Pseudomonadati</taxon>
        <taxon>Bacteroidota</taxon>
        <taxon>Sphingobacteriia</taxon>
        <taxon>Sphingobacteriales</taxon>
        <taxon>Sphingobacteriaceae</taxon>
        <taxon>Albibacterium</taxon>
    </lineage>
</organism>
<dbReference type="InterPro" id="IPR005467">
    <property type="entry name" value="His_kinase_dom"/>
</dbReference>
<keyword evidence="9" id="KW-0812">Transmembrane</keyword>
<accession>A0A4R1LTQ6</accession>
<feature type="coiled-coil region" evidence="8">
    <location>
        <begin position="578"/>
        <end position="654"/>
    </location>
</feature>
<protein>
    <recommendedName>
        <fullName evidence="2">histidine kinase</fullName>
        <ecNumber evidence="2">2.7.13.3</ecNumber>
    </recommendedName>
</protein>
<dbReference type="InterPro" id="IPR036890">
    <property type="entry name" value="HATPase_C_sf"/>
</dbReference>
<dbReference type="EC" id="2.7.13.3" evidence="2"/>
<evidence type="ECO:0000256" key="3">
    <source>
        <dbReference type="ARBA" id="ARBA00022553"/>
    </source>
</evidence>
<dbReference type="CDD" id="cd17546">
    <property type="entry name" value="REC_hyHK_CKI1_RcsC-like"/>
    <property type="match status" value="1"/>
</dbReference>
<dbReference type="Pfam" id="PF02518">
    <property type="entry name" value="HATPase_c"/>
    <property type="match status" value="1"/>
</dbReference>
<dbReference type="Pfam" id="PF00072">
    <property type="entry name" value="Response_reg"/>
    <property type="match status" value="3"/>
</dbReference>
<feature type="domain" description="Response regulatory" evidence="11">
    <location>
        <begin position="1081"/>
        <end position="1197"/>
    </location>
</feature>
<dbReference type="InterPro" id="IPR011006">
    <property type="entry name" value="CheY-like_superfamily"/>
</dbReference>
<dbReference type="SMART" id="SM00448">
    <property type="entry name" value="REC"/>
    <property type="match status" value="3"/>
</dbReference>
<evidence type="ECO:0000256" key="7">
    <source>
        <dbReference type="PROSITE-ProRule" id="PRU00169"/>
    </source>
</evidence>
<evidence type="ECO:0000256" key="9">
    <source>
        <dbReference type="SAM" id="Phobius"/>
    </source>
</evidence>
<dbReference type="Pfam" id="PF13185">
    <property type="entry name" value="GAF_2"/>
    <property type="match status" value="1"/>
</dbReference>
<evidence type="ECO:0000256" key="1">
    <source>
        <dbReference type="ARBA" id="ARBA00000085"/>
    </source>
</evidence>
<feature type="domain" description="Response regulatory" evidence="11">
    <location>
        <begin position="959"/>
        <end position="1072"/>
    </location>
</feature>
<dbReference type="Gene3D" id="3.40.50.2300">
    <property type="match status" value="3"/>
</dbReference>
<evidence type="ECO:0000256" key="2">
    <source>
        <dbReference type="ARBA" id="ARBA00012438"/>
    </source>
</evidence>
<dbReference type="SUPFAM" id="SSF52172">
    <property type="entry name" value="CheY-like"/>
    <property type="match status" value="3"/>
</dbReference>
<dbReference type="InterPro" id="IPR003594">
    <property type="entry name" value="HATPase_dom"/>
</dbReference>
<keyword evidence="5 12" id="KW-0418">Kinase</keyword>
<dbReference type="Gene3D" id="3.30.565.10">
    <property type="entry name" value="Histidine kinase-like ATPase, C-terminal domain"/>
    <property type="match status" value="1"/>
</dbReference>
<dbReference type="InterPro" id="IPR004358">
    <property type="entry name" value="Sig_transdc_His_kin-like_C"/>
</dbReference>
<dbReference type="Pfam" id="PF00512">
    <property type="entry name" value="HisKA"/>
    <property type="match status" value="1"/>
</dbReference>
<gene>
    <name evidence="12" type="ORF">C8N28_1293</name>
</gene>
<dbReference type="GO" id="GO:0000155">
    <property type="term" value="F:phosphorelay sensor kinase activity"/>
    <property type="evidence" value="ECO:0007669"/>
    <property type="project" value="InterPro"/>
</dbReference>
<dbReference type="SMART" id="SM00065">
    <property type="entry name" value="GAF"/>
    <property type="match status" value="1"/>
</dbReference>
<dbReference type="InterPro" id="IPR036097">
    <property type="entry name" value="HisK_dim/P_sf"/>
</dbReference>
<dbReference type="SMART" id="SM00387">
    <property type="entry name" value="HATPase_c"/>
    <property type="match status" value="1"/>
</dbReference>
<dbReference type="Proteomes" id="UP000294616">
    <property type="component" value="Unassembled WGS sequence"/>
</dbReference>
<dbReference type="Pfam" id="PF08376">
    <property type="entry name" value="NIT"/>
    <property type="match status" value="1"/>
</dbReference>
<evidence type="ECO:0000256" key="4">
    <source>
        <dbReference type="ARBA" id="ARBA00022679"/>
    </source>
</evidence>
<feature type="domain" description="Histidine kinase" evidence="10">
    <location>
        <begin position="678"/>
        <end position="900"/>
    </location>
</feature>
<feature type="modified residue" description="4-aspartylphosphate" evidence="7">
    <location>
        <position position="1008"/>
    </location>
</feature>
<comment type="catalytic activity">
    <reaction evidence="1">
        <text>ATP + protein L-histidine = ADP + protein N-phospho-L-histidine.</text>
        <dbReference type="EC" id="2.7.13.3"/>
    </reaction>
</comment>
<keyword evidence="13" id="KW-1185">Reference proteome</keyword>
<dbReference type="SUPFAM" id="SSF47384">
    <property type="entry name" value="Homodimeric domain of signal transducing histidine kinase"/>
    <property type="match status" value="1"/>
</dbReference>
<comment type="caution">
    <text evidence="12">The sequence shown here is derived from an EMBL/GenBank/DDBJ whole genome shotgun (WGS) entry which is preliminary data.</text>
</comment>
<dbReference type="PANTHER" id="PTHR45339:SF1">
    <property type="entry name" value="HYBRID SIGNAL TRANSDUCTION HISTIDINE KINASE J"/>
    <property type="match status" value="1"/>
</dbReference>